<dbReference type="InterPro" id="IPR011545">
    <property type="entry name" value="DEAD/DEAH_box_helicase_dom"/>
</dbReference>
<dbReference type="PROSITE" id="PS51194">
    <property type="entry name" value="HELICASE_CTER"/>
    <property type="match status" value="1"/>
</dbReference>
<accession>A0A8J2SRF4</accession>
<evidence type="ECO:0000256" key="7">
    <source>
        <dbReference type="ARBA" id="ARBA00022801"/>
    </source>
</evidence>
<dbReference type="GO" id="GO:0005524">
    <property type="term" value="F:ATP binding"/>
    <property type="evidence" value="ECO:0007669"/>
    <property type="project" value="UniProtKB-KW"/>
</dbReference>
<evidence type="ECO:0000256" key="14">
    <source>
        <dbReference type="SAM" id="MobiDB-lite"/>
    </source>
</evidence>
<dbReference type="PROSITE" id="PS51195">
    <property type="entry name" value="Q_MOTIF"/>
    <property type="match status" value="1"/>
</dbReference>
<feature type="compositionally biased region" description="Basic and acidic residues" evidence="14">
    <location>
        <begin position="143"/>
        <end position="155"/>
    </location>
</feature>
<dbReference type="SMART" id="SM00490">
    <property type="entry name" value="HELICc"/>
    <property type="match status" value="1"/>
</dbReference>
<dbReference type="EMBL" id="CAKKNE010000003">
    <property type="protein sequence ID" value="CAH0372147.1"/>
    <property type="molecule type" value="Genomic_DNA"/>
</dbReference>
<feature type="compositionally biased region" description="Basic residues" evidence="14">
    <location>
        <begin position="664"/>
        <end position="689"/>
    </location>
</feature>
<evidence type="ECO:0000256" key="8">
    <source>
        <dbReference type="ARBA" id="ARBA00022806"/>
    </source>
</evidence>
<comment type="function">
    <text evidence="11">ATP-dependent RNA helicase required for 60S ribosomal subunit synthesis. Involved in efficient pre-rRNA processing, predominantly at site A3, which is necessary for the normal formation of 25S and 5.8S rRNAs.</text>
</comment>
<keyword evidence="7 13" id="KW-0378">Hydrolase</keyword>
<dbReference type="Gene3D" id="3.40.50.300">
    <property type="entry name" value="P-loop containing nucleotide triphosphate hydrolases"/>
    <property type="match status" value="2"/>
</dbReference>
<evidence type="ECO:0000259" key="16">
    <source>
        <dbReference type="PROSITE" id="PS51192"/>
    </source>
</evidence>
<feature type="compositionally biased region" description="Gly residues" evidence="14">
    <location>
        <begin position="584"/>
        <end position="627"/>
    </location>
</feature>
<dbReference type="InterPro" id="IPR014001">
    <property type="entry name" value="Helicase_ATP-bd"/>
</dbReference>
<keyword evidence="10" id="KW-0539">Nucleus</keyword>
<dbReference type="PROSITE" id="PS51192">
    <property type="entry name" value="HELICASE_ATP_BIND_1"/>
    <property type="match status" value="1"/>
</dbReference>
<dbReference type="InterPro" id="IPR000629">
    <property type="entry name" value="RNA-helicase_DEAD-box_CS"/>
</dbReference>
<dbReference type="PROSITE" id="PS00039">
    <property type="entry name" value="DEAD_ATP_HELICASE"/>
    <property type="match status" value="1"/>
</dbReference>
<evidence type="ECO:0000259" key="18">
    <source>
        <dbReference type="PROSITE" id="PS51195"/>
    </source>
</evidence>
<dbReference type="PANTHER" id="PTHR47958">
    <property type="entry name" value="ATP-DEPENDENT RNA HELICASE DBP3"/>
    <property type="match status" value="1"/>
</dbReference>
<keyword evidence="8 13" id="KW-0347">Helicase</keyword>
<feature type="compositionally biased region" description="Low complexity" evidence="14">
    <location>
        <begin position="15"/>
        <end position="33"/>
    </location>
</feature>
<keyword evidence="20" id="KW-1185">Reference proteome</keyword>
<evidence type="ECO:0000313" key="20">
    <source>
        <dbReference type="Proteomes" id="UP000789595"/>
    </source>
</evidence>
<evidence type="ECO:0000256" key="5">
    <source>
        <dbReference type="ARBA" id="ARBA00022552"/>
    </source>
</evidence>
<reference evidence="19" key="1">
    <citation type="submission" date="2021-11" db="EMBL/GenBank/DDBJ databases">
        <authorList>
            <consortium name="Genoscope - CEA"/>
            <person name="William W."/>
        </authorList>
    </citation>
    <scope>NUCLEOTIDE SEQUENCE</scope>
</reference>
<evidence type="ECO:0000313" key="19">
    <source>
        <dbReference type="EMBL" id="CAH0372147.1"/>
    </source>
</evidence>
<dbReference type="GO" id="GO:0003724">
    <property type="term" value="F:RNA helicase activity"/>
    <property type="evidence" value="ECO:0007669"/>
    <property type="project" value="UniProtKB-EC"/>
</dbReference>
<dbReference type="SUPFAM" id="SSF51045">
    <property type="entry name" value="WW domain"/>
    <property type="match status" value="1"/>
</dbReference>
<dbReference type="InterPro" id="IPR044742">
    <property type="entry name" value="DEAD/DEAH_RhlB"/>
</dbReference>
<keyword evidence="4" id="KW-0690">Ribosome biogenesis</keyword>
<evidence type="ECO:0000256" key="13">
    <source>
        <dbReference type="RuleBase" id="RU000492"/>
    </source>
</evidence>
<keyword evidence="9 13" id="KW-0067">ATP-binding</keyword>
<sequence>MYGGYANGASYGQQQAAYAGQAPQSYAQPQQAAQPPPPPAMPGLPAGWSPARCPTTGNTYFYEHSTGKVSWTPPKAPEPVVAASAQPLPPSTQVPQNYEGASAQTLPEEAQDAWDAVQAHIAASRMGRPPPQFSVPSTQPKKRGGDLSSLKKDLESPPDVLRWRRERDITVAGGCDSCFPRFEDAPLLPALYTSLKAAGFATPSPIQGQAWPPALQGRDVIGVAKTGSGKTLGFLVPAFKLLCGEGYPRPCQACAPKVLVLAPTRELATQIEDEARKFGGPLGVKSVCCYGGAPKGPQMAALRQGAHVCIATPGRLNDFLEAGMVDLYACRYLVFDEADRMLDMGFEPQIRRIVQRCPDRRQTLFFTATWPREVRSLASEFLSEPVVIYVGDTSGSLKANSDVTQHVFVTRSPQDKDRLLAECVRKEVEAAQGQTCRIIVFANSKRLCDQLERSMPRLLQLRCSAMHGDKDQYQRTQTIEAFKVGICPVLIATDVAARGLDIKDVRAVINYDFPGNVEDYVHRIGRTGRAGATGNAYTFFTQRDDRKAGPLVKLMEDAGQQVPDELRAMVRGGGHMGSSMQFSSGGGRRGQGGGGNGHYGDGGGSNGHYGDSGGNGHYGGGGGGGRGRGVDNRPAWMSETQGVAPPQMPSGPPPPGAYADRSRSRSRGRRRRDRSRSRDRGRRRRSDSR</sequence>
<dbReference type="Pfam" id="PF00397">
    <property type="entry name" value="WW"/>
    <property type="match status" value="1"/>
</dbReference>
<evidence type="ECO:0000256" key="2">
    <source>
        <dbReference type="ARBA" id="ARBA00009334"/>
    </source>
</evidence>
<dbReference type="FunFam" id="3.40.50.300:FF:000008">
    <property type="entry name" value="ATP-dependent RNA helicase RhlB"/>
    <property type="match status" value="1"/>
</dbReference>
<comment type="subcellular location">
    <subcellularLocation>
        <location evidence="1">Nucleus</location>
        <location evidence="1">Nucleolus</location>
    </subcellularLocation>
</comment>
<dbReference type="SMART" id="SM00487">
    <property type="entry name" value="DEXDc"/>
    <property type="match status" value="1"/>
</dbReference>
<dbReference type="AlphaFoldDB" id="A0A8J2SRF4"/>
<dbReference type="Pfam" id="PF00270">
    <property type="entry name" value="DEAD"/>
    <property type="match status" value="1"/>
</dbReference>
<dbReference type="PROSITE" id="PS50020">
    <property type="entry name" value="WW_DOMAIN_2"/>
    <property type="match status" value="1"/>
</dbReference>
<dbReference type="SUPFAM" id="SSF52540">
    <property type="entry name" value="P-loop containing nucleoside triphosphate hydrolases"/>
    <property type="match status" value="1"/>
</dbReference>
<feature type="region of interest" description="Disordered" evidence="14">
    <location>
        <begin position="572"/>
        <end position="689"/>
    </location>
</feature>
<dbReference type="SMART" id="SM00456">
    <property type="entry name" value="WW"/>
    <property type="match status" value="1"/>
</dbReference>
<dbReference type="GO" id="GO:0016787">
    <property type="term" value="F:hydrolase activity"/>
    <property type="evidence" value="ECO:0007669"/>
    <property type="project" value="UniProtKB-KW"/>
</dbReference>
<feature type="domain" description="WW" evidence="15">
    <location>
        <begin position="42"/>
        <end position="76"/>
    </location>
</feature>
<protein>
    <recommendedName>
        <fullName evidence="3">RNA helicase</fullName>
        <ecNumber evidence="3">3.6.4.13</ecNumber>
    </recommendedName>
</protein>
<keyword evidence="6 13" id="KW-0547">Nucleotide-binding</keyword>
<dbReference type="Proteomes" id="UP000789595">
    <property type="component" value="Unassembled WGS sequence"/>
</dbReference>
<proteinExistence type="inferred from homology"/>
<dbReference type="InterPro" id="IPR014014">
    <property type="entry name" value="RNA_helicase_DEAD_Q_motif"/>
</dbReference>
<evidence type="ECO:0000256" key="10">
    <source>
        <dbReference type="ARBA" id="ARBA00023242"/>
    </source>
</evidence>
<dbReference type="InterPro" id="IPR001650">
    <property type="entry name" value="Helicase_C-like"/>
</dbReference>
<feature type="domain" description="Helicase C-terminal" evidence="17">
    <location>
        <begin position="415"/>
        <end position="570"/>
    </location>
</feature>
<evidence type="ECO:0000256" key="3">
    <source>
        <dbReference type="ARBA" id="ARBA00012552"/>
    </source>
</evidence>
<name>A0A8J2SRF4_9STRA</name>
<dbReference type="CDD" id="cd18787">
    <property type="entry name" value="SF2_C_DEAD"/>
    <property type="match status" value="1"/>
</dbReference>
<comment type="similarity">
    <text evidence="2">Belongs to the DEAD box helicase family. DDX5/DBP2 subfamily.</text>
</comment>
<comment type="caution">
    <text evidence="19">The sequence shown here is derived from an EMBL/GenBank/DDBJ whole genome shotgun (WGS) entry which is preliminary data.</text>
</comment>
<feature type="region of interest" description="Disordered" evidence="14">
    <location>
        <begin position="126"/>
        <end position="155"/>
    </location>
</feature>
<dbReference type="InterPro" id="IPR027417">
    <property type="entry name" value="P-loop_NTPase"/>
</dbReference>
<evidence type="ECO:0000256" key="1">
    <source>
        <dbReference type="ARBA" id="ARBA00004604"/>
    </source>
</evidence>
<dbReference type="Pfam" id="PF00271">
    <property type="entry name" value="Helicase_C"/>
    <property type="match status" value="1"/>
</dbReference>
<dbReference type="InterPro" id="IPR036020">
    <property type="entry name" value="WW_dom_sf"/>
</dbReference>
<organism evidence="19 20">
    <name type="scientific">Pelagomonas calceolata</name>
    <dbReference type="NCBI Taxonomy" id="35677"/>
    <lineage>
        <taxon>Eukaryota</taxon>
        <taxon>Sar</taxon>
        <taxon>Stramenopiles</taxon>
        <taxon>Ochrophyta</taxon>
        <taxon>Pelagophyceae</taxon>
        <taxon>Pelagomonadales</taxon>
        <taxon>Pelagomonadaceae</taxon>
        <taxon>Pelagomonas</taxon>
    </lineage>
</organism>
<evidence type="ECO:0000256" key="9">
    <source>
        <dbReference type="ARBA" id="ARBA00022840"/>
    </source>
</evidence>
<feature type="region of interest" description="Disordered" evidence="14">
    <location>
        <begin position="15"/>
        <end position="50"/>
    </location>
</feature>
<dbReference type="InterPro" id="IPR001202">
    <property type="entry name" value="WW_dom"/>
</dbReference>
<evidence type="ECO:0000259" key="17">
    <source>
        <dbReference type="PROSITE" id="PS51194"/>
    </source>
</evidence>
<feature type="domain" description="DEAD-box RNA helicase Q" evidence="18">
    <location>
        <begin position="180"/>
        <end position="208"/>
    </location>
</feature>
<gene>
    <name evidence="19" type="ORF">PECAL_3P21250</name>
</gene>
<feature type="compositionally biased region" description="Pro residues" evidence="14">
    <location>
        <begin position="646"/>
        <end position="656"/>
    </location>
</feature>
<dbReference type="CDD" id="cd00268">
    <property type="entry name" value="DEADc"/>
    <property type="match status" value="1"/>
</dbReference>
<evidence type="ECO:0000256" key="12">
    <source>
        <dbReference type="PROSITE-ProRule" id="PRU00552"/>
    </source>
</evidence>
<feature type="domain" description="Helicase ATP-binding" evidence="16">
    <location>
        <begin position="211"/>
        <end position="388"/>
    </location>
</feature>
<evidence type="ECO:0000256" key="11">
    <source>
        <dbReference type="ARBA" id="ARBA00037449"/>
    </source>
</evidence>
<feature type="short sequence motif" description="Q motif" evidence="12">
    <location>
        <begin position="180"/>
        <end position="208"/>
    </location>
</feature>
<dbReference type="OrthoDB" id="196131at2759"/>
<dbReference type="GO" id="GO:0003676">
    <property type="term" value="F:nucleic acid binding"/>
    <property type="evidence" value="ECO:0007669"/>
    <property type="project" value="InterPro"/>
</dbReference>
<dbReference type="EC" id="3.6.4.13" evidence="3"/>
<evidence type="ECO:0000259" key="15">
    <source>
        <dbReference type="PROSITE" id="PS50020"/>
    </source>
</evidence>
<keyword evidence="5" id="KW-0698">rRNA processing</keyword>
<evidence type="ECO:0000256" key="4">
    <source>
        <dbReference type="ARBA" id="ARBA00022517"/>
    </source>
</evidence>
<evidence type="ECO:0000256" key="6">
    <source>
        <dbReference type="ARBA" id="ARBA00022741"/>
    </source>
</evidence>
<dbReference type="Gene3D" id="2.20.70.10">
    <property type="match status" value="1"/>
</dbReference>